<dbReference type="OrthoDB" id="1100648at2"/>
<keyword evidence="3" id="KW-1185">Reference proteome</keyword>
<proteinExistence type="predicted"/>
<dbReference type="EMBL" id="QPMM01000001">
    <property type="protein sequence ID" value="RFS26629.1"/>
    <property type="molecule type" value="Genomic_DNA"/>
</dbReference>
<feature type="chain" id="PRO_5017755723" description="DUF4843 domain-containing protein" evidence="1">
    <location>
        <begin position="21"/>
        <end position="285"/>
    </location>
</feature>
<dbReference type="Proteomes" id="UP000260644">
    <property type="component" value="Unassembled WGS sequence"/>
</dbReference>
<evidence type="ECO:0000313" key="3">
    <source>
        <dbReference type="Proteomes" id="UP000260644"/>
    </source>
</evidence>
<keyword evidence="1" id="KW-0732">Signal</keyword>
<gene>
    <name evidence="2" type="ORF">DVR12_02240</name>
</gene>
<reference evidence="2 3" key="1">
    <citation type="submission" date="2018-07" db="EMBL/GenBank/DDBJ databases">
        <title>Chitinophaga K2CV101002-2 sp. nov., isolated from a monsoon evergreen broad-leaved forest soil.</title>
        <authorList>
            <person name="Lv Y."/>
        </authorList>
    </citation>
    <scope>NUCLEOTIDE SEQUENCE [LARGE SCALE GENOMIC DNA]</scope>
    <source>
        <strain evidence="2 3">GDMCC 1.1288</strain>
    </source>
</reference>
<dbReference type="AlphaFoldDB" id="A0A3E1YGW5"/>
<feature type="signal peptide" evidence="1">
    <location>
        <begin position="1"/>
        <end position="20"/>
    </location>
</feature>
<dbReference type="Gene3D" id="3.40.390.70">
    <property type="match status" value="1"/>
</dbReference>
<evidence type="ECO:0000313" key="2">
    <source>
        <dbReference type="EMBL" id="RFS26629.1"/>
    </source>
</evidence>
<accession>A0A3E1YGW5</accession>
<protein>
    <recommendedName>
        <fullName evidence="4">DUF4843 domain-containing protein</fullName>
    </recommendedName>
</protein>
<comment type="caution">
    <text evidence="2">The sequence shown here is derived from an EMBL/GenBank/DDBJ whole genome shotgun (WGS) entry which is preliminary data.</text>
</comment>
<sequence length="285" mass="31879">MKRYFILALAAIALSSCSKNETLTPSEPVHTYTLPQGNNAFDQDLVSLFNTTGTYFLYRFSRQDYAWKPVESSSIASAAGYNYSCENADPNYVPKMLEFIQQNWLSSYPDAFLKKTLPYKVILGANLKNTVSNKLQNTTPFYNGFIISNFSAVFDTMKNTTKVSFRGEIHKEYWNWILSKNLVSFPTSFTNVSNYTKTGVTAANMYSLGFIAPGVGSAAIPLNTDIINYIMAIISNSKTQLDDTILKPSNDVNGLIRAKYKALTDYFKSAYAIDLQEIGNNSLKP</sequence>
<dbReference type="RefSeq" id="WP_116973820.1">
    <property type="nucleotide sequence ID" value="NZ_QPMM01000001.1"/>
</dbReference>
<dbReference type="Pfam" id="PF15890">
    <property type="entry name" value="Peptidase_Mx1"/>
    <property type="match status" value="1"/>
</dbReference>
<evidence type="ECO:0008006" key="4">
    <source>
        <dbReference type="Google" id="ProtNLM"/>
    </source>
</evidence>
<organism evidence="2 3">
    <name type="scientific">Chitinophaga silvatica</name>
    <dbReference type="NCBI Taxonomy" id="2282649"/>
    <lineage>
        <taxon>Bacteria</taxon>
        <taxon>Pseudomonadati</taxon>
        <taxon>Bacteroidota</taxon>
        <taxon>Chitinophagia</taxon>
        <taxon>Chitinophagales</taxon>
        <taxon>Chitinophagaceae</taxon>
        <taxon>Chitinophaga</taxon>
    </lineage>
</organism>
<dbReference type="PROSITE" id="PS51257">
    <property type="entry name" value="PROKAR_LIPOPROTEIN"/>
    <property type="match status" value="1"/>
</dbReference>
<evidence type="ECO:0000256" key="1">
    <source>
        <dbReference type="SAM" id="SignalP"/>
    </source>
</evidence>
<name>A0A3E1YGW5_9BACT</name>
<dbReference type="InterPro" id="IPR030890">
    <property type="entry name" value="LP_HExxH_w_TonB"/>
</dbReference>